<evidence type="ECO:0000256" key="1">
    <source>
        <dbReference type="ARBA" id="ARBA00004651"/>
    </source>
</evidence>
<feature type="transmembrane region" description="Helical" evidence="7">
    <location>
        <begin position="12"/>
        <end position="34"/>
    </location>
</feature>
<dbReference type="OrthoDB" id="146657at2157"/>
<feature type="transmembrane region" description="Helical" evidence="7">
    <location>
        <begin position="54"/>
        <end position="73"/>
    </location>
</feature>
<dbReference type="eggNOG" id="arCOG05014">
    <property type="taxonomic scope" value="Archaea"/>
</dbReference>
<comment type="subcellular location">
    <subcellularLocation>
        <location evidence="1">Cell membrane</location>
        <topology evidence="1">Multi-pass membrane protein</topology>
    </subcellularLocation>
</comment>
<dbReference type="GO" id="GO:0016491">
    <property type="term" value="F:oxidoreductase activity"/>
    <property type="evidence" value="ECO:0007669"/>
    <property type="project" value="UniProtKB-KW"/>
</dbReference>
<keyword evidence="2" id="KW-1003">Cell membrane</keyword>
<dbReference type="Gene3D" id="1.20.950.20">
    <property type="entry name" value="Transmembrane di-heme cytochromes, Chain C"/>
    <property type="match status" value="1"/>
</dbReference>
<sequence length="239" mass="27169">MAVHSLNLDYMYWPLIVVSIIVCIAGTWLMAVSWGHGRPGRFLSAWVREAFRDGAAVFFRTLVLDVFLLRRVWNRSRRRWAVHMSIFWVFVILGAFTLASALAIVLALIDPTGAGGAFFQYLQKLSLPYSLLAYPLVLGSSVALARRVYVKEVRERTRSHDYLILISVLLIGLSGMFAEWFSGFDLFIGTSLINWDLALVILMVHIYASFLLFIMLIPFTRFRHILATPLLLLARRGGD</sequence>
<keyword evidence="3 7" id="KW-0812">Transmembrane</keyword>
<feature type="transmembrane region" description="Helical" evidence="7">
    <location>
        <begin position="129"/>
        <end position="150"/>
    </location>
</feature>
<evidence type="ECO:0000256" key="6">
    <source>
        <dbReference type="ARBA" id="ARBA00023136"/>
    </source>
</evidence>
<evidence type="ECO:0000256" key="7">
    <source>
        <dbReference type="SAM" id="Phobius"/>
    </source>
</evidence>
<dbReference type="RefSeq" id="WP_012617451.1">
    <property type="nucleotide sequence ID" value="NC_011832.1"/>
</dbReference>
<feature type="domain" description="NarG-like" evidence="8">
    <location>
        <begin position="134"/>
        <end position="236"/>
    </location>
</feature>
<dbReference type="AlphaFoldDB" id="B8GG58"/>
<dbReference type="HOGENOM" id="CLU_1072042_0_0_2"/>
<feature type="transmembrane region" description="Helical" evidence="7">
    <location>
        <begin position="85"/>
        <end position="109"/>
    </location>
</feature>
<accession>B8GG58</accession>
<keyword evidence="6 7" id="KW-0472">Membrane</keyword>
<keyword evidence="5" id="KW-0560">Oxidoreductase</keyword>
<evidence type="ECO:0000256" key="3">
    <source>
        <dbReference type="ARBA" id="ARBA00022692"/>
    </source>
</evidence>
<dbReference type="EMBL" id="CP001338">
    <property type="protein sequence ID" value="ACL16132.1"/>
    <property type="molecule type" value="Genomic_DNA"/>
</dbReference>
<feature type="transmembrane region" description="Helical" evidence="7">
    <location>
        <begin position="193"/>
        <end position="217"/>
    </location>
</feature>
<evidence type="ECO:0000256" key="2">
    <source>
        <dbReference type="ARBA" id="ARBA00022475"/>
    </source>
</evidence>
<keyword evidence="10" id="KW-1185">Reference proteome</keyword>
<evidence type="ECO:0000256" key="5">
    <source>
        <dbReference type="ARBA" id="ARBA00023002"/>
    </source>
</evidence>
<evidence type="ECO:0000256" key="4">
    <source>
        <dbReference type="ARBA" id="ARBA00022989"/>
    </source>
</evidence>
<dbReference type="GeneID" id="7270511"/>
<dbReference type="KEGG" id="mpl:Mpal_0770"/>
<reference evidence="9 10" key="1">
    <citation type="journal article" date="2015" name="Genome Announc.">
        <title>Complete Genome Sequence of Methanosphaerula palustris E1-9CT, a Hydrogenotrophic Methanogen Isolated from a Minerotrophic Fen Peatland.</title>
        <authorList>
            <person name="Cadillo-Quiroz H."/>
            <person name="Browne P."/>
            <person name="Kyrpides N."/>
            <person name="Woyke T."/>
            <person name="Goodwin L."/>
            <person name="Detter C."/>
            <person name="Yavitt J.B."/>
            <person name="Zinder S.H."/>
        </authorList>
    </citation>
    <scope>NUCLEOTIDE SEQUENCE [LARGE SCALE GENOMIC DNA]</scope>
    <source>
        <strain evidence="10">ATCC BAA-1556 / DSM 19958 / E1-9c</strain>
    </source>
</reference>
<evidence type="ECO:0000259" key="8">
    <source>
        <dbReference type="Pfam" id="PF02665"/>
    </source>
</evidence>
<proteinExistence type="predicted"/>
<protein>
    <submittedName>
        <fullName evidence="9">Heterodisulfide reductase, subunit E</fullName>
    </submittedName>
</protein>
<evidence type="ECO:0000313" key="10">
    <source>
        <dbReference type="Proteomes" id="UP000002457"/>
    </source>
</evidence>
<dbReference type="Proteomes" id="UP000002457">
    <property type="component" value="Chromosome"/>
</dbReference>
<gene>
    <name evidence="9" type="ordered locus">Mpal_0770</name>
</gene>
<name>B8GG58_METPE</name>
<dbReference type="Pfam" id="PF02665">
    <property type="entry name" value="Nitrate_red_gam"/>
    <property type="match status" value="1"/>
</dbReference>
<feature type="transmembrane region" description="Helical" evidence="7">
    <location>
        <begin position="162"/>
        <end position="181"/>
    </location>
</feature>
<keyword evidence="4 7" id="KW-1133">Transmembrane helix</keyword>
<dbReference type="GO" id="GO:0005886">
    <property type="term" value="C:plasma membrane"/>
    <property type="evidence" value="ECO:0007669"/>
    <property type="project" value="UniProtKB-SubCell"/>
</dbReference>
<dbReference type="STRING" id="521011.Mpal_0770"/>
<organism evidence="9 10">
    <name type="scientific">Methanosphaerula palustris (strain ATCC BAA-1556 / DSM 19958 / E1-9c)</name>
    <dbReference type="NCBI Taxonomy" id="521011"/>
    <lineage>
        <taxon>Archaea</taxon>
        <taxon>Methanobacteriati</taxon>
        <taxon>Methanobacteriota</taxon>
        <taxon>Stenosarchaea group</taxon>
        <taxon>Methanomicrobia</taxon>
        <taxon>Methanomicrobiales</taxon>
        <taxon>Methanoregulaceae</taxon>
        <taxon>Methanosphaerula</taxon>
    </lineage>
</organism>
<dbReference type="InterPro" id="IPR023234">
    <property type="entry name" value="NarG-like_domain"/>
</dbReference>
<dbReference type="InterPro" id="IPR036197">
    <property type="entry name" value="NarG-like_sf"/>
</dbReference>
<evidence type="ECO:0000313" key="9">
    <source>
        <dbReference type="EMBL" id="ACL16132.1"/>
    </source>
</evidence>
<dbReference type="SUPFAM" id="SSF103501">
    <property type="entry name" value="Respiratory nitrate reductase 1 gamma chain"/>
    <property type="match status" value="1"/>
</dbReference>